<dbReference type="GO" id="GO:0005737">
    <property type="term" value="C:cytoplasm"/>
    <property type="evidence" value="ECO:0007669"/>
    <property type="project" value="UniProtKB-SubCell"/>
</dbReference>
<dbReference type="Gene3D" id="3.40.50.1820">
    <property type="entry name" value="alpha/beta hydrolase"/>
    <property type="match status" value="1"/>
</dbReference>
<evidence type="ECO:0000256" key="12">
    <source>
        <dbReference type="PIRSR" id="PIRSR006431-1"/>
    </source>
</evidence>
<comment type="similarity">
    <text evidence="3 11 13">Belongs to the peptidase S33 family.</text>
</comment>
<evidence type="ECO:0000256" key="1">
    <source>
        <dbReference type="ARBA" id="ARBA00001585"/>
    </source>
</evidence>
<keyword evidence="16" id="KW-1185">Reference proteome</keyword>
<dbReference type="EC" id="3.4.11.5" evidence="4 11"/>
<dbReference type="InterPro" id="IPR002410">
    <property type="entry name" value="Peptidase_S33"/>
</dbReference>
<accession>A0A7H1NQU6</accession>
<evidence type="ECO:0000256" key="13">
    <source>
        <dbReference type="RuleBase" id="RU003421"/>
    </source>
</evidence>
<dbReference type="Proteomes" id="UP000516349">
    <property type="component" value="Chromosome"/>
</dbReference>
<comment type="subcellular location">
    <subcellularLocation>
        <location evidence="2 11">Cytoplasm</location>
    </subcellularLocation>
</comment>
<evidence type="ECO:0000256" key="5">
    <source>
        <dbReference type="ARBA" id="ARBA00021843"/>
    </source>
</evidence>
<dbReference type="NCBIfam" id="TIGR01249">
    <property type="entry name" value="pro_imino_pep_1"/>
    <property type="match status" value="1"/>
</dbReference>
<evidence type="ECO:0000256" key="9">
    <source>
        <dbReference type="ARBA" id="ARBA00022801"/>
    </source>
</evidence>
<dbReference type="EMBL" id="CP060244">
    <property type="protein sequence ID" value="QNT78156.1"/>
    <property type="molecule type" value="Genomic_DNA"/>
</dbReference>
<feature type="active site" description="Nucleophile" evidence="12">
    <location>
        <position position="116"/>
    </location>
</feature>
<evidence type="ECO:0000313" key="15">
    <source>
        <dbReference type="EMBL" id="QNT78156.1"/>
    </source>
</evidence>
<dbReference type="KEGG" id="ebla:JGUZn3_09240"/>
<dbReference type="PANTHER" id="PTHR43722:SF1">
    <property type="entry name" value="PROLINE IMINOPEPTIDASE"/>
    <property type="match status" value="1"/>
</dbReference>
<evidence type="ECO:0000313" key="16">
    <source>
        <dbReference type="Proteomes" id="UP000516349"/>
    </source>
</evidence>
<evidence type="ECO:0000256" key="10">
    <source>
        <dbReference type="ARBA" id="ARBA00029605"/>
    </source>
</evidence>
<evidence type="ECO:0000256" key="6">
    <source>
        <dbReference type="ARBA" id="ARBA00022438"/>
    </source>
</evidence>
<dbReference type="InterPro" id="IPR005944">
    <property type="entry name" value="Pro_iminopeptidase"/>
</dbReference>
<sequence length="325" mass="37163">MDEPSADIKPYPPINPYRTGLLNTGDGHDIYWELCGNPKGVPVVFLHGGPGGGCSPFQRQMFDPERYNILLFDQRGCGRSTPHASLENNTTWHLVADIERLRIMLGVEQWMVFGGSWGSTLALIYAQTHPERVLALVLRGIFTLRRKELLWYYQEGASWIFPDKWDDFLAPIPLEERADIMAAYQRRLIGEDRQKREQAAIAWSVWEGSTLTLYPDASMVSQHLDVEYALAFSRIENHYFMHGGWMREGQILDDVPKIRHIPAVIVQGRYDMATPVKTAWDLHKAWPEAKFCLVNGAGHAMLEPGIMHALIENTNLLADRFFREI</sequence>
<feature type="active site" description="Proton donor" evidence="12">
    <location>
        <position position="299"/>
    </location>
</feature>
<evidence type="ECO:0000256" key="11">
    <source>
        <dbReference type="PIRNR" id="PIRNR006431"/>
    </source>
</evidence>
<evidence type="ECO:0000256" key="4">
    <source>
        <dbReference type="ARBA" id="ARBA00012568"/>
    </source>
</evidence>
<protein>
    <recommendedName>
        <fullName evidence="5 11">Proline iminopeptidase</fullName>
        <shortName evidence="11">PIP</shortName>
        <ecNumber evidence="4 11">3.4.11.5</ecNumber>
    </recommendedName>
    <alternativeName>
        <fullName evidence="10 11">Prolyl aminopeptidase</fullName>
    </alternativeName>
</protein>
<dbReference type="PIRSF" id="PIRSF006431">
    <property type="entry name" value="Pept_S33"/>
    <property type="match status" value="1"/>
</dbReference>
<dbReference type="PANTHER" id="PTHR43722">
    <property type="entry name" value="PROLINE IMINOPEPTIDASE"/>
    <property type="match status" value="1"/>
</dbReference>
<dbReference type="SUPFAM" id="SSF53474">
    <property type="entry name" value="alpha/beta-Hydrolases"/>
    <property type="match status" value="1"/>
</dbReference>
<dbReference type="Pfam" id="PF00561">
    <property type="entry name" value="Abhydrolase_1"/>
    <property type="match status" value="1"/>
</dbReference>
<comment type="catalytic activity">
    <reaction evidence="1 11 13">
        <text>Release of N-terminal proline from a peptide.</text>
        <dbReference type="EC" id="3.4.11.5"/>
    </reaction>
</comment>
<dbReference type="PRINTS" id="PR00793">
    <property type="entry name" value="PROAMNOPTASE"/>
</dbReference>
<keyword evidence="8 11" id="KW-0645">Protease</keyword>
<dbReference type="AlphaFoldDB" id="A0A7H1NQU6"/>
<dbReference type="GO" id="GO:0004177">
    <property type="term" value="F:aminopeptidase activity"/>
    <property type="evidence" value="ECO:0007669"/>
    <property type="project" value="UniProtKB-UniRule"/>
</dbReference>
<reference evidence="15 16" key="1">
    <citation type="submission" date="2020-08" db="EMBL/GenBank/DDBJ databases">
        <title>Complete genome sequence of Entomobacter blattae G55GP.</title>
        <authorList>
            <person name="Poehlein A."/>
            <person name="Guzman J."/>
            <person name="Daniel R."/>
            <person name="Vilcinskas A."/>
        </authorList>
    </citation>
    <scope>NUCLEOTIDE SEQUENCE [LARGE SCALE GENOMIC DNA]</scope>
    <source>
        <strain evidence="15 16">G55GP</strain>
    </source>
</reference>
<proteinExistence type="inferred from homology"/>
<dbReference type="RefSeq" id="WP_203414506.1">
    <property type="nucleotide sequence ID" value="NZ_CP060244.1"/>
</dbReference>
<keyword evidence="6 11" id="KW-0031">Aminopeptidase</keyword>
<organism evidence="15 16">
    <name type="scientific">Entomobacter blattae</name>
    <dbReference type="NCBI Taxonomy" id="2762277"/>
    <lineage>
        <taxon>Bacteria</taxon>
        <taxon>Pseudomonadati</taxon>
        <taxon>Pseudomonadota</taxon>
        <taxon>Alphaproteobacteria</taxon>
        <taxon>Acetobacterales</taxon>
        <taxon>Acetobacteraceae</taxon>
        <taxon>Entomobacter</taxon>
    </lineage>
</organism>
<feature type="domain" description="AB hydrolase-1" evidence="14">
    <location>
        <begin position="42"/>
        <end position="302"/>
    </location>
</feature>
<evidence type="ECO:0000256" key="7">
    <source>
        <dbReference type="ARBA" id="ARBA00022490"/>
    </source>
</evidence>
<evidence type="ECO:0000259" key="14">
    <source>
        <dbReference type="Pfam" id="PF00561"/>
    </source>
</evidence>
<gene>
    <name evidence="15" type="primary">pip</name>
    <name evidence="15" type="ORF">JGUZn3_09240</name>
</gene>
<evidence type="ECO:0000256" key="8">
    <source>
        <dbReference type="ARBA" id="ARBA00022670"/>
    </source>
</evidence>
<dbReference type="InterPro" id="IPR000073">
    <property type="entry name" value="AB_hydrolase_1"/>
</dbReference>
<dbReference type="InterPro" id="IPR029058">
    <property type="entry name" value="AB_hydrolase_fold"/>
</dbReference>
<name>A0A7H1NQU6_9PROT</name>
<keyword evidence="7 11" id="KW-0963">Cytoplasm</keyword>
<evidence type="ECO:0000256" key="2">
    <source>
        <dbReference type="ARBA" id="ARBA00004496"/>
    </source>
</evidence>
<dbReference type="GO" id="GO:0006508">
    <property type="term" value="P:proteolysis"/>
    <property type="evidence" value="ECO:0007669"/>
    <property type="project" value="UniProtKB-KW"/>
</dbReference>
<evidence type="ECO:0000256" key="3">
    <source>
        <dbReference type="ARBA" id="ARBA00010088"/>
    </source>
</evidence>
<keyword evidence="9 11" id="KW-0378">Hydrolase</keyword>
<feature type="active site" evidence="12">
    <location>
        <position position="271"/>
    </location>
</feature>